<feature type="transmembrane region" description="Helical" evidence="6">
    <location>
        <begin position="82"/>
        <end position="100"/>
    </location>
</feature>
<keyword evidence="4 6" id="KW-1133">Transmembrane helix</keyword>
<sequence length="410" mass="43339">MRIESGNQERRISKWMVLLLAAACGLIAANLYYAQTLVGPIRDAIGLSSTATGFIVTVTQIGYVIGLLFIVPVSDIVENRRLSVGMLLVAALALLTAAFATTAPLFLLAALLIGIGSVVAQILVPLAASLAAEEQRGLVVGNVMSGLLLGIMLARPAASFVASLWGWRAIFILSAVVIALLTVLLAYVLPARKPTKTVRYGKLILSLGSLWRHTPVLRRRALYQASLFGAFSLFWTVVPLHLADRFGMSQQGIAWFALVGVGGAIAAPIAGRLADRGWSKAMTVTAMVVAVLSFLAIHLFDRHSTPALILLFVSAFTLDMAVSGNLVVGQRSIYALGNEARGRLNGLFMSVFFTGGAIGSSVGGWAYEQGGWGLASWIGTALPLLALGYFLTERRLEKVGKAAEGVSSAG</sequence>
<feature type="transmembrane region" description="Helical" evidence="6">
    <location>
        <begin position="138"/>
        <end position="158"/>
    </location>
</feature>
<protein>
    <submittedName>
        <fullName evidence="8">MFS transporter</fullName>
    </submittedName>
</protein>
<feature type="transmembrane region" description="Helical" evidence="6">
    <location>
        <begin position="306"/>
        <end position="327"/>
    </location>
</feature>
<feature type="transmembrane region" description="Helical" evidence="6">
    <location>
        <begin position="45"/>
        <end position="70"/>
    </location>
</feature>
<accession>A0ABV5KPD0</accession>
<dbReference type="InterPro" id="IPR036259">
    <property type="entry name" value="MFS_trans_sf"/>
</dbReference>
<evidence type="ECO:0000256" key="6">
    <source>
        <dbReference type="SAM" id="Phobius"/>
    </source>
</evidence>
<reference evidence="8 9" key="1">
    <citation type="submission" date="2024-09" db="EMBL/GenBank/DDBJ databases">
        <authorList>
            <person name="Sun Q."/>
            <person name="Mori K."/>
        </authorList>
    </citation>
    <scope>NUCLEOTIDE SEQUENCE [LARGE SCALE GENOMIC DNA]</scope>
    <source>
        <strain evidence="8 9">TISTR 2452</strain>
    </source>
</reference>
<keyword evidence="2" id="KW-0813">Transport</keyword>
<feature type="transmembrane region" description="Helical" evidence="6">
    <location>
        <begin position="106"/>
        <end position="126"/>
    </location>
</feature>
<dbReference type="Proteomes" id="UP001589747">
    <property type="component" value="Unassembled WGS sequence"/>
</dbReference>
<feature type="transmembrane region" description="Helical" evidence="6">
    <location>
        <begin position="221"/>
        <end position="241"/>
    </location>
</feature>
<proteinExistence type="predicted"/>
<feature type="transmembrane region" description="Helical" evidence="6">
    <location>
        <begin position="347"/>
        <end position="366"/>
    </location>
</feature>
<dbReference type="PANTHER" id="PTHR42910">
    <property type="entry name" value="TRANSPORTER SCO4007-RELATED"/>
    <property type="match status" value="1"/>
</dbReference>
<dbReference type="SUPFAM" id="SSF103473">
    <property type="entry name" value="MFS general substrate transporter"/>
    <property type="match status" value="1"/>
</dbReference>
<evidence type="ECO:0000259" key="7">
    <source>
        <dbReference type="PROSITE" id="PS50850"/>
    </source>
</evidence>
<dbReference type="EMBL" id="JBHMDO010000023">
    <property type="protein sequence ID" value="MFB9327066.1"/>
    <property type="molecule type" value="Genomic_DNA"/>
</dbReference>
<keyword evidence="3 6" id="KW-0812">Transmembrane</keyword>
<dbReference type="Pfam" id="PF07690">
    <property type="entry name" value="MFS_1"/>
    <property type="match status" value="1"/>
</dbReference>
<dbReference type="PROSITE" id="PS50850">
    <property type="entry name" value="MFS"/>
    <property type="match status" value="1"/>
</dbReference>
<feature type="transmembrane region" description="Helical" evidence="6">
    <location>
        <begin position="253"/>
        <end position="274"/>
    </location>
</feature>
<dbReference type="InterPro" id="IPR011701">
    <property type="entry name" value="MFS"/>
</dbReference>
<name>A0ABV5KPD0_9BACL</name>
<dbReference type="Gene3D" id="1.20.1250.20">
    <property type="entry name" value="MFS general substrate transporter like domains"/>
    <property type="match status" value="2"/>
</dbReference>
<feature type="transmembrane region" description="Helical" evidence="6">
    <location>
        <begin position="281"/>
        <end position="300"/>
    </location>
</feature>
<evidence type="ECO:0000256" key="4">
    <source>
        <dbReference type="ARBA" id="ARBA00022989"/>
    </source>
</evidence>
<evidence type="ECO:0000256" key="3">
    <source>
        <dbReference type="ARBA" id="ARBA00022692"/>
    </source>
</evidence>
<feature type="transmembrane region" description="Helical" evidence="6">
    <location>
        <begin position="12"/>
        <end position="33"/>
    </location>
</feature>
<feature type="domain" description="Major facilitator superfamily (MFS) profile" evidence="7">
    <location>
        <begin position="16"/>
        <end position="398"/>
    </location>
</feature>
<feature type="transmembrane region" description="Helical" evidence="6">
    <location>
        <begin position="164"/>
        <end position="189"/>
    </location>
</feature>
<evidence type="ECO:0000256" key="2">
    <source>
        <dbReference type="ARBA" id="ARBA00022448"/>
    </source>
</evidence>
<evidence type="ECO:0000256" key="5">
    <source>
        <dbReference type="ARBA" id="ARBA00023136"/>
    </source>
</evidence>
<dbReference type="PANTHER" id="PTHR42910:SF1">
    <property type="entry name" value="MAJOR FACILITATOR SUPERFAMILY (MFS) PROFILE DOMAIN-CONTAINING PROTEIN"/>
    <property type="match status" value="1"/>
</dbReference>
<gene>
    <name evidence="8" type="ORF">ACFFSY_14145</name>
</gene>
<evidence type="ECO:0000313" key="8">
    <source>
        <dbReference type="EMBL" id="MFB9327066.1"/>
    </source>
</evidence>
<comment type="subcellular location">
    <subcellularLocation>
        <location evidence="1">Cell membrane</location>
        <topology evidence="1">Multi-pass membrane protein</topology>
    </subcellularLocation>
</comment>
<organism evidence="8 9">
    <name type="scientific">Paenibacillus aurantiacus</name>
    <dbReference type="NCBI Taxonomy" id="1936118"/>
    <lineage>
        <taxon>Bacteria</taxon>
        <taxon>Bacillati</taxon>
        <taxon>Bacillota</taxon>
        <taxon>Bacilli</taxon>
        <taxon>Bacillales</taxon>
        <taxon>Paenibacillaceae</taxon>
        <taxon>Paenibacillus</taxon>
    </lineage>
</organism>
<feature type="transmembrane region" description="Helical" evidence="6">
    <location>
        <begin position="372"/>
        <end position="391"/>
    </location>
</feature>
<dbReference type="InterPro" id="IPR020846">
    <property type="entry name" value="MFS_dom"/>
</dbReference>
<dbReference type="RefSeq" id="WP_377494993.1">
    <property type="nucleotide sequence ID" value="NZ_JBHMDO010000023.1"/>
</dbReference>
<dbReference type="CDD" id="cd17324">
    <property type="entry name" value="MFS_NepI_like"/>
    <property type="match status" value="1"/>
</dbReference>
<evidence type="ECO:0000313" key="9">
    <source>
        <dbReference type="Proteomes" id="UP001589747"/>
    </source>
</evidence>
<keyword evidence="5 6" id="KW-0472">Membrane</keyword>
<keyword evidence="9" id="KW-1185">Reference proteome</keyword>
<evidence type="ECO:0000256" key="1">
    <source>
        <dbReference type="ARBA" id="ARBA00004651"/>
    </source>
</evidence>
<comment type="caution">
    <text evidence="8">The sequence shown here is derived from an EMBL/GenBank/DDBJ whole genome shotgun (WGS) entry which is preliminary data.</text>
</comment>